<evidence type="ECO:0000313" key="1">
    <source>
        <dbReference type="EMBL" id="VEL38829.1"/>
    </source>
</evidence>
<dbReference type="GO" id="GO:0019464">
    <property type="term" value="P:glycine decarboxylation via glycine cleavage system"/>
    <property type="evidence" value="ECO:0007669"/>
    <property type="project" value="TreeGrafter"/>
</dbReference>
<dbReference type="SUPFAM" id="SSF53383">
    <property type="entry name" value="PLP-dependent transferases"/>
    <property type="match status" value="1"/>
</dbReference>
<accession>A0A3S5FGK9</accession>
<dbReference type="PANTHER" id="PTHR11773">
    <property type="entry name" value="GLYCINE DEHYDROGENASE, DECARBOXYLATING"/>
    <property type="match status" value="1"/>
</dbReference>
<dbReference type="EMBL" id="CAAALY010259132">
    <property type="protein sequence ID" value="VEL38829.1"/>
    <property type="molecule type" value="Genomic_DNA"/>
</dbReference>
<dbReference type="InterPro" id="IPR015421">
    <property type="entry name" value="PyrdxlP-dep_Trfase_major"/>
</dbReference>
<dbReference type="OrthoDB" id="6537869at2759"/>
<dbReference type="AlphaFoldDB" id="A0A3S5FGK9"/>
<organism evidence="1 2">
    <name type="scientific">Protopolystoma xenopodis</name>
    <dbReference type="NCBI Taxonomy" id="117903"/>
    <lineage>
        <taxon>Eukaryota</taxon>
        <taxon>Metazoa</taxon>
        <taxon>Spiralia</taxon>
        <taxon>Lophotrochozoa</taxon>
        <taxon>Platyhelminthes</taxon>
        <taxon>Monogenea</taxon>
        <taxon>Polyopisthocotylea</taxon>
        <taxon>Polystomatidea</taxon>
        <taxon>Polystomatidae</taxon>
        <taxon>Protopolystoma</taxon>
    </lineage>
</organism>
<dbReference type="GO" id="GO:0005739">
    <property type="term" value="C:mitochondrion"/>
    <property type="evidence" value="ECO:0007669"/>
    <property type="project" value="TreeGrafter"/>
</dbReference>
<evidence type="ECO:0000313" key="2">
    <source>
        <dbReference type="Proteomes" id="UP000784294"/>
    </source>
</evidence>
<dbReference type="GO" id="GO:0005960">
    <property type="term" value="C:glycine cleavage complex"/>
    <property type="evidence" value="ECO:0007669"/>
    <property type="project" value="TreeGrafter"/>
</dbReference>
<evidence type="ECO:0008006" key="3">
    <source>
        <dbReference type="Google" id="ProtNLM"/>
    </source>
</evidence>
<keyword evidence="2" id="KW-1185">Reference proteome</keyword>
<dbReference type="InterPro" id="IPR020581">
    <property type="entry name" value="GDC_P"/>
</dbReference>
<gene>
    <name evidence="1" type="ORF">PXEA_LOCUS32269</name>
</gene>
<protein>
    <recommendedName>
        <fullName evidence="3">Glycine dehydrogenase (aminomethyl-transferring)</fullName>
    </recommendedName>
</protein>
<reference evidence="1" key="1">
    <citation type="submission" date="2018-11" db="EMBL/GenBank/DDBJ databases">
        <authorList>
            <consortium name="Pathogen Informatics"/>
        </authorList>
    </citation>
    <scope>NUCLEOTIDE SEQUENCE</scope>
</reference>
<dbReference type="GO" id="GO:0030170">
    <property type="term" value="F:pyridoxal phosphate binding"/>
    <property type="evidence" value="ECO:0007669"/>
    <property type="project" value="TreeGrafter"/>
</dbReference>
<dbReference type="Gene3D" id="3.40.640.10">
    <property type="entry name" value="Type I PLP-dependent aspartate aminotransferase-like (Major domain)"/>
    <property type="match status" value="1"/>
</dbReference>
<proteinExistence type="predicted"/>
<dbReference type="InterPro" id="IPR015424">
    <property type="entry name" value="PyrdxlP-dep_Trfase"/>
</dbReference>
<dbReference type="GO" id="GO:0004375">
    <property type="term" value="F:glycine dehydrogenase (decarboxylating) activity"/>
    <property type="evidence" value="ECO:0007669"/>
    <property type="project" value="InterPro"/>
</dbReference>
<dbReference type="Proteomes" id="UP000784294">
    <property type="component" value="Unassembled WGS sequence"/>
</dbReference>
<comment type="caution">
    <text evidence="1">The sequence shown here is derived from an EMBL/GenBank/DDBJ whole genome shotgun (WGS) entry which is preliminary data.</text>
</comment>
<dbReference type="PANTHER" id="PTHR11773:SF1">
    <property type="entry name" value="GLYCINE DEHYDROGENASE (DECARBOXYLATING), MITOCHONDRIAL"/>
    <property type="match status" value="1"/>
</dbReference>
<name>A0A3S5FGK9_9PLAT</name>
<sequence>MQVGLCRPGDYGSDVSHFNLHKTFCIPHGGGGPGVGPIGVKAHLAPYLPRHPSGPTWLNKRAEAVATSSQGAGHDNVITAAPFGSASLLPISWSYIHLMGAHGGKYLITPTPSGLCHIFQF</sequence>
<dbReference type="GO" id="GO:0016594">
    <property type="term" value="F:glycine binding"/>
    <property type="evidence" value="ECO:0007669"/>
    <property type="project" value="TreeGrafter"/>
</dbReference>